<protein>
    <submittedName>
        <fullName evidence="7">APC family permease</fullName>
    </submittedName>
</protein>
<dbReference type="PANTHER" id="PTHR42770:SF7">
    <property type="entry name" value="MEMBRANE PROTEIN"/>
    <property type="match status" value="1"/>
</dbReference>
<keyword evidence="2" id="KW-1003">Cell membrane</keyword>
<feature type="transmembrane region" description="Helical" evidence="6">
    <location>
        <begin position="59"/>
        <end position="78"/>
    </location>
</feature>
<feature type="transmembrane region" description="Helical" evidence="6">
    <location>
        <begin position="404"/>
        <end position="423"/>
    </location>
</feature>
<evidence type="ECO:0000256" key="3">
    <source>
        <dbReference type="ARBA" id="ARBA00022692"/>
    </source>
</evidence>
<dbReference type="Pfam" id="PF13520">
    <property type="entry name" value="AA_permease_2"/>
    <property type="match status" value="1"/>
</dbReference>
<dbReference type="Gene3D" id="1.20.1740.10">
    <property type="entry name" value="Amino acid/polyamine transporter I"/>
    <property type="match status" value="1"/>
</dbReference>
<proteinExistence type="predicted"/>
<keyword evidence="3 6" id="KW-0812">Transmembrane</keyword>
<gene>
    <name evidence="7" type="ORF">JF922_04895</name>
</gene>
<evidence type="ECO:0000313" key="7">
    <source>
        <dbReference type="EMBL" id="MBJ7597407.1"/>
    </source>
</evidence>
<feature type="transmembrane region" description="Helical" evidence="6">
    <location>
        <begin position="429"/>
        <end position="450"/>
    </location>
</feature>
<evidence type="ECO:0000256" key="5">
    <source>
        <dbReference type="ARBA" id="ARBA00023136"/>
    </source>
</evidence>
<feature type="transmembrane region" description="Helical" evidence="6">
    <location>
        <begin position="27"/>
        <end position="47"/>
    </location>
</feature>
<feature type="transmembrane region" description="Helical" evidence="6">
    <location>
        <begin position="292"/>
        <end position="324"/>
    </location>
</feature>
<evidence type="ECO:0000256" key="4">
    <source>
        <dbReference type="ARBA" id="ARBA00022989"/>
    </source>
</evidence>
<reference evidence="7" key="1">
    <citation type="submission" date="2020-10" db="EMBL/GenBank/DDBJ databases">
        <title>Ca. Dormibacterota MAGs.</title>
        <authorList>
            <person name="Montgomery K."/>
        </authorList>
    </citation>
    <scope>NUCLEOTIDE SEQUENCE [LARGE SCALE GENOMIC DNA]</scope>
    <source>
        <strain evidence="7">SC8812_S17_10</strain>
    </source>
</reference>
<comment type="caution">
    <text evidence="7">The sequence shown here is derived from an EMBL/GenBank/DDBJ whole genome shotgun (WGS) entry which is preliminary data.</text>
</comment>
<accession>A0A934K4X1</accession>
<keyword evidence="4 6" id="KW-1133">Transmembrane helix</keyword>
<dbReference type="RefSeq" id="WP_338199597.1">
    <property type="nucleotide sequence ID" value="NZ_JAEKNR010000060.1"/>
</dbReference>
<organism evidence="7 8">
    <name type="scientific">Candidatus Nephthysia bennettiae</name>
    <dbReference type="NCBI Taxonomy" id="3127016"/>
    <lineage>
        <taxon>Bacteria</taxon>
        <taxon>Bacillati</taxon>
        <taxon>Candidatus Dormiibacterota</taxon>
        <taxon>Candidatus Dormibacteria</taxon>
        <taxon>Candidatus Dormibacterales</taxon>
        <taxon>Candidatus Dormibacteraceae</taxon>
        <taxon>Candidatus Nephthysia</taxon>
    </lineage>
</organism>
<keyword evidence="5 6" id="KW-0472">Membrane</keyword>
<dbReference type="PANTHER" id="PTHR42770">
    <property type="entry name" value="AMINO ACID TRANSPORTER-RELATED"/>
    <property type="match status" value="1"/>
</dbReference>
<keyword evidence="8" id="KW-1185">Reference proteome</keyword>
<evidence type="ECO:0000256" key="1">
    <source>
        <dbReference type="ARBA" id="ARBA00004651"/>
    </source>
</evidence>
<name>A0A934K4X1_9BACT</name>
<dbReference type="AlphaFoldDB" id="A0A934K4X1"/>
<feature type="transmembrane region" description="Helical" evidence="6">
    <location>
        <begin position="171"/>
        <end position="191"/>
    </location>
</feature>
<dbReference type="Proteomes" id="UP000612893">
    <property type="component" value="Unassembled WGS sequence"/>
</dbReference>
<dbReference type="GO" id="GO:0005886">
    <property type="term" value="C:plasma membrane"/>
    <property type="evidence" value="ECO:0007669"/>
    <property type="project" value="UniProtKB-SubCell"/>
</dbReference>
<evidence type="ECO:0000256" key="2">
    <source>
        <dbReference type="ARBA" id="ARBA00022475"/>
    </source>
</evidence>
<comment type="subcellular location">
    <subcellularLocation>
        <location evidence="1">Cell membrane</location>
        <topology evidence="1">Multi-pass membrane protein</topology>
    </subcellularLocation>
</comment>
<evidence type="ECO:0000256" key="6">
    <source>
        <dbReference type="SAM" id="Phobius"/>
    </source>
</evidence>
<feature type="transmembrane region" description="Helical" evidence="6">
    <location>
        <begin position="252"/>
        <end position="272"/>
    </location>
</feature>
<sequence length="628" mass="67416">MARTVPARRLAAGSRARRRVRVRGGSLGATLCWAVVFADIGTSVYYVPGILYGHFGGRSAIFVAMTLLVFVLLTIKYAEVAWRYPEGGGVVTVASRALHPFAGLLGGLFIMVDYYLTAAISALSGLQYLAVLAPQLAPLTVAVALTVAALIALGVLNWLGIKESAKASMIFATSAASFQILVVIATALYLGPSGIVHSLQALRNGPPLTPIVVLSGYAAAFLAFSGLESIAQLAPAMREPRRAVARRAMTMVVMTMVVTSPLLTLWSTTLLSSRDNPNQFVSLLGLHVAGPLLGGAVALSGALLLIFASNTAIIGAYHVFVALTRMGFLPRVVEKHNRWRHTPHVAIFLVVAVPVAVVIGSRGNLDLLGDLYAFGLLGAFVLTCLALDVVRWHERGRQPRWRWWAGYGLGVLTTVLVTIGWTTNLVAKPLATLFGGGLTVLGLIIGYATYRQTRRRRPTVFPLPYRPGQPVVALQHARQLQPAEVLVILPHDPVAAEAIIEAATKAAAGRRAAFLYRGEAPQQLQSGFLEIADPYLKDYTAQDAFARAESLTRKSIPDRRYIYVSGNLPAEACGRVWRDVSAPETLLVDGDQDVLPALAFDRIKRGNVDGVPVLHLVTTKLRPVARAG</sequence>
<dbReference type="EMBL" id="JAEKNR010000060">
    <property type="protein sequence ID" value="MBJ7597407.1"/>
    <property type="molecule type" value="Genomic_DNA"/>
</dbReference>
<feature type="transmembrane region" description="Helical" evidence="6">
    <location>
        <begin position="345"/>
        <end position="365"/>
    </location>
</feature>
<dbReference type="InterPro" id="IPR002293">
    <property type="entry name" value="AA/rel_permease1"/>
</dbReference>
<feature type="transmembrane region" description="Helical" evidence="6">
    <location>
        <begin position="371"/>
        <end position="392"/>
    </location>
</feature>
<evidence type="ECO:0000313" key="8">
    <source>
        <dbReference type="Proteomes" id="UP000612893"/>
    </source>
</evidence>
<dbReference type="InterPro" id="IPR050367">
    <property type="entry name" value="APC_superfamily"/>
</dbReference>
<feature type="transmembrane region" description="Helical" evidence="6">
    <location>
        <begin position="211"/>
        <end position="231"/>
    </location>
</feature>
<dbReference type="GO" id="GO:0022857">
    <property type="term" value="F:transmembrane transporter activity"/>
    <property type="evidence" value="ECO:0007669"/>
    <property type="project" value="InterPro"/>
</dbReference>
<feature type="transmembrane region" description="Helical" evidence="6">
    <location>
        <begin position="136"/>
        <end position="159"/>
    </location>
</feature>
<feature type="transmembrane region" description="Helical" evidence="6">
    <location>
        <begin position="98"/>
        <end position="116"/>
    </location>
</feature>